<feature type="transmembrane region" description="Helical" evidence="5">
    <location>
        <begin position="285"/>
        <end position="304"/>
    </location>
</feature>
<evidence type="ECO:0000256" key="1">
    <source>
        <dbReference type="ARBA" id="ARBA00004651"/>
    </source>
</evidence>
<dbReference type="PANTHER" id="PTHR43394:SF1">
    <property type="entry name" value="ATP-BINDING CASSETTE SUB-FAMILY B MEMBER 10, MITOCHONDRIAL"/>
    <property type="match status" value="1"/>
</dbReference>
<keyword evidence="8" id="KW-0547">Nucleotide-binding</keyword>
<feature type="transmembrane region" description="Helical" evidence="5">
    <location>
        <begin position="143"/>
        <end position="161"/>
    </location>
</feature>
<dbReference type="Pfam" id="PF00664">
    <property type="entry name" value="ABC_membrane"/>
    <property type="match status" value="1"/>
</dbReference>
<evidence type="ECO:0000313" key="8">
    <source>
        <dbReference type="EMBL" id="MDK2596034.1"/>
    </source>
</evidence>
<dbReference type="PROSITE" id="PS50893">
    <property type="entry name" value="ABC_TRANSPORTER_2"/>
    <property type="match status" value="1"/>
</dbReference>
<comment type="caution">
    <text evidence="8">The sequence shown here is derived from an EMBL/GenBank/DDBJ whole genome shotgun (WGS) entry which is preliminary data.</text>
</comment>
<dbReference type="Gene3D" id="1.20.1560.10">
    <property type="entry name" value="ABC transporter type 1, transmembrane domain"/>
    <property type="match status" value="1"/>
</dbReference>
<feature type="transmembrane region" description="Helical" evidence="5">
    <location>
        <begin position="27"/>
        <end position="49"/>
    </location>
</feature>
<evidence type="ECO:0000259" key="6">
    <source>
        <dbReference type="PROSITE" id="PS50893"/>
    </source>
</evidence>
<feature type="domain" description="ABC transporter" evidence="6">
    <location>
        <begin position="344"/>
        <end position="577"/>
    </location>
</feature>
<dbReference type="PROSITE" id="PS50929">
    <property type="entry name" value="ABC_TM1F"/>
    <property type="match status" value="1"/>
</dbReference>
<feature type="transmembrane region" description="Helical" evidence="5">
    <location>
        <begin position="254"/>
        <end position="273"/>
    </location>
</feature>
<dbReference type="Gene3D" id="3.40.50.300">
    <property type="entry name" value="P-loop containing nucleotide triphosphate hydrolases"/>
    <property type="match status" value="1"/>
</dbReference>
<comment type="subcellular location">
    <subcellularLocation>
        <location evidence="1">Cell membrane</location>
        <topology evidence="1">Multi-pass membrane protein</topology>
    </subcellularLocation>
</comment>
<evidence type="ECO:0000313" key="9">
    <source>
        <dbReference type="Proteomes" id="UP001231915"/>
    </source>
</evidence>
<evidence type="ECO:0000256" key="3">
    <source>
        <dbReference type="ARBA" id="ARBA00022989"/>
    </source>
</evidence>
<dbReference type="EMBL" id="JASJUT010000005">
    <property type="protein sequence ID" value="MDK2596034.1"/>
    <property type="molecule type" value="Genomic_DNA"/>
</dbReference>
<sequence length="582" mass="64945">MDRQTITSIFRVFKHVEEGKKRYVNGVLFRVVAGCLSISPLVLCFYWLYSELRTTSDENVLFMSLSGYLIVLVGLLFTQLVCAYLGYSQSFIASSQIIHAYRVKLINHIKILPLGQINQTPNTEFAKQINQDIKTVEHGLTHIVPNLLAVFIPTVLGVAILALISPLYTLGVCLSVMSALYVMRIAKNKFAQMTKEKALSDNQISRTVTDYIEALRVLKLFSQSCHWLARVEKQLKINKHHSLQMGLWQSSSALAYRIALNMIVVLFVAMLAVTRPEQSVLTIDFEAIIYALLLMQILCPLYGIDKQFRALRTAVQSEQNLESWLGKPTLTEPVKVHMPKRYSIKFERVSYSNGIDQGIEHASFYVPENSVTAIVGEVGDDTSILLKLCSRFVEPASGHIKIGGIDIKDIGSQGVFSMLSMVLQNAQLIDASVMDNIRIAKPDASNEDVLQACEQANCLEFINQLPNGATTQVGDKSIRLSAHQRQRIAIARAFLKNAPIVLLDETTTSFDPITHNDVASATARLMKNRTVVIVTHHLSNIIHADNILVINEGKLVESGTHRCLLSIGGYYTRLWRAQSRAA</sequence>
<dbReference type="Pfam" id="PF00005">
    <property type="entry name" value="ABC_tran"/>
    <property type="match status" value="1"/>
</dbReference>
<keyword evidence="8" id="KW-0067">ATP-binding</keyword>
<dbReference type="RefSeq" id="WP_284137505.1">
    <property type="nucleotide sequence ID" value="NZ_JASJUT010000005.1"/>
</dbReference>
<dbReference type="PANTHER" id="PTHR43394">
    <property type="entry name" value="ATP-DEPENDENT PERMEASE MDL1, MITOCHONDRIAL"/>
    <property type="match status" value="1"/>
</dbReference>
<name>A0ABT7ELU3_9GAMM</name>
<gene>
    <name evidence="8" type="ORF">QNM18_13315</name>
</gene>
<keyword evidence="3 5" id="KW-1133">Transmembrane helix</keyword>
<evidence type="ECO:0000256" key="4">
    <source>
        <dbReference type="ARBA" id="ARBA00023136"/>
    </source>
</evidence>
<proteinExistence type="predicted"/>
<feature type="transmembrane region" description="Helical" evidence="5">
    <location>
        <begin position="61"/>
        <end position="87"/>
    </location>
</feature>
<accession>A0ABT7ELU3</accession>
<dbReference type="SUPFAM" id="SSF90123">
    <property type="entry name" value="ABC transporter transmembrane region"/>
    <property type="match status" value="1"/>
</dbReference>
<dbReference type="InterPro" id="IPR036640">
    <property type="entry name" value="ABC1_TM_sf"/>
</dbReference>
<keyword evidence="4 5" id="KW-0472">Membrane</keyword>
<evidence type="ECO:0000259" key="7">
    <source>
        <dbReference type="PROSITE" id="PS50929"/>
    </source>
</evidence>
<keyword evidence="9" id="KW-1185">Reference proteome</keyword>
<dbReference type="InterPro" id="IPR027417">
    <property type="entry name" value="P-loop_NTPase"/>
</dbReference>
<dbReference type="InterPro" id="IPR039421">
    <property type="entry name" value="Type_1_exporter"/>
</dbReference>
<organism evidence="8 9">
    <name type="scientific">Pseudoalteromonas obscura</name>
    <dbReference type="NCBI Taxonomy" id="3048491"/>
    <lineage>
        <taxon>Bacteria</taxon>
        <taxon>Pseudomonadati</taxon>
        <taxon>Pseudomonadota</taxon>
        <taxon>Gammaproteobacteria</taxon>
        <taxon>Alteromonadales</taxon>
        <taxon>Pseudoalteromonadaceae</taxon>
        <taxon>Pseudoalteromonas</taxon>
    </lineage>
</organism>
<reference evidence="8 9" key="1">
    <citation type="submission" date="2023-05" db="EMBL/GenBank/DDBJ databases">
        <title>Pseudoalteromonas ardens sp. nov., Pseudoalteromonas obscura sp. nov., and Pseudoalteromonas umbrosa sp. nov., isolated from the coral Montipora capitata.</title>
        <authorList>
            <person name="Thomas E.M."/>
            <person name="Smith E.M."/>
            <person name="Papke E."/>
            <person name="Shlafstein M.D."/>
            <person name="Oline D.K."/>
            <person name="Videau P."/>
            <person name="Saw J.H."/>
            <person name="Strangman W.K."/>
            <person name="Ushijima B."/>
        </authorList>
    </citation>
    <scope>NUCLEOTIDE SEQUENCE [LARGE SCALE GENOMIC DNA]</scope>
    <source>
        <strain evidence="8 9">P94</strain>
    </source>
</reference>
<feature type="transmembrane region" description="Helical" evidence="5">
    <location>
        <begin position="167"/>
        <end position="186"/>
    </location>
</feature>
<keyword evidence="2 5" id="KW-0812">Transmembrane</keyword>
<dbReference type="InterPro" id="IPR011527">
    <property type="entry name" value="ABC1_TM_dom"/>
</dbReference>
<evidence type="ECO:0000256" key="5">
    <source>
        <dbReference type="SAM" id="Phobius"/>
    </source>
</evidence>
<dbReference type="Proteomes" id="UP001231915">
    <property type="component" value="Unassembled WGS sequence"/>
</dbReference>
<dbReference type="GO" id="GO:0005524">
    <property type="term" value="F:ATP binding"/>
    <property type="evidence" value="ECO:0007669"/>
    <property type="project" value="UniProtKB-KW"/>
</dbReference>
<dbReference type="InterPro" id="IPR003439">
    <property type="entry name" value="ABC_transporter-like_ATP-bd"/>
</dbReference>
<evidence type="ECO:0000256" key="2">
    <source>
        <dbReference type="ARBA" id="ARBA00022692"/>
    </source>
</evidence>
<dbReference type="SUPFAM" id="SSF52540">
    <property type="entry name" value="P-loop containing nucleoside triphosphate hydrolases"/>
    <property type="match status" value="1"/>
</dbReference>
<feature type="domain" description="ABC transmembrane type-1" evidence="7">
    <location>
        <begin position="26"/>
        <end position="298"/>
    </location>
</feature>
<protein>
    <submittedName>
        <fullName evidence="8">ABC transporter ATP-binding protein</fullName>
    </submittedName>
</protein>